<keyword evidence="9" id="KW-1185">Reference proteome</keyword>
<feature type="binding site" evidence="5">
    <location>
        <position position="230"/>
    </location>
    <ligand>
        <name>a divalent metal cation</name>
        <dbReference type="ChEBI" id="CHEBI:60240"/>
        <label>2</label>
        <note>catalytic</note>
    </ligand>
</feature>
<reference evidence="8 9" key="1">
    <citation type="journal article" date="2012" name="BMC Genomics">
        <title>Comparative genomics of the white-rot fungi, Phanerochaete carnosa and P. chrysosporium, to elucidate the genetic basis of the distinct wood types they colonize.</title>
        <authorList>
            <person name="Suzuki H."/>
            <person name="MacDonald J."/>
            <person name="Syed K."/>
            <person name="Salamov A."/>
            <person name="Hori C."/>
            <person name="Aerts A."/>
            <person name="Henrissat B."/>
            <person name="Wiebenga A."/>
            <person name="vanKuyk P.A."/>
            <person name="Barry K."/>
            <person name="Lindquist E."/>
            <person name="LaButti K."/>
            <person name="Lapidus A."/>
            <person name="Lucas S."/>
            <person name="Coutinho P."/>
            <person name="Gong Y."/>
            <person name="Samejima M."/>
            <person name="Mahadevan R."/>
            <person name="Abou-Zaid M."/>
            <person name="de Vries R.P."/>
            <person name="Igarashi K."/>
            <person name="Yadav J.S."/>
            <person name="Grigoriev I.V."/>
            <person name="Master E.R."/>
        </authorList>
    </citation>
    <scope>NUCLEOTIDE SEQUENCE [LARGE SCALE GENOMIC DNA]</scope>
    <source>
        <strain evidence="8 9">HHB-10118-sp</strain>
    </source>
</reference>
<proteinExistence type="inferred from homology"/>
<keyword evidence="1 5" id="KW-0031">Aminopeptidase</keyword>
<dbReference type="KEGG" id="pco:PHACADRAFT_192275"/>
<feature type="binding site" evidence="5">
    <location>
        <position position="219"/>
    </location>
    <ligand>
        <name>a divalent metal cation</name>
        <dbReference type="ChEBI" id="CHEBI:60240"/>
        <label>1</label>
    </ligand>
</feature>
<dbReference type="NCBIfam" id="TIGR00500">
    <property type="entry name" value="met_pdase_I"/>
    <property type="match status" value="1"/>
</dbReference>
<feature type="binding site" evidence="5">
    <location>
        <position position="230"/>
    </location>
    <ligand>
        <name>a divalent metal cation</name>
        <dbReference type="ChEBI" id="CHEBI:60240"/>
        <label>1</label>
    </ligand>
</feature>
<dbReference type="InterPro" id="IPR000994">
    <property type="entry name" value="Pept_M24"/>
</dbReference>
<dbReference type="PANTHER" id="PTHR43330">
    <property type="entry name" value="METHIONINE AMINOPEPTIDASE"/>
    <property type="match status" value="1"/>
</dbReference>
<dbReference type="GeneID" id="18910816"/>
<sequence>MNILARCRPGGIISSSSRRTAAGCLCSLDRPHRHVKPSVLSIPRLFGTNARTAETASELDEDEAPLKLEDDGQYEIIVPKDPFARPVFSPPLHVPPHIIRPLYATPEMLEKYNRSGHLSEPYIGDGRISLGSEDEFKLRRAARLARRVLNYAGSLVVPGATTEKIDENVHDFIIKHDAYPSPLQYSGFPKSCCTSVNNIVVHGIPDTRPLNDGDIVNIDITVYLNGYHGDTSKTFLVGDVDKIGRDLVKVSEEALEAGIRACGPGRPLRGIARAIHEVVKDRGYVVCPAFTGHGIGSVFHRPPWVWHDLNEEPGDMMPGQCFTIEPAIIKGLNNNHVIFGDDWTASTMNWARSAQAEHMVLITDTGADVLTRDDSAFAVGEK</sequence>
<evidence type="ECO:0000313" key="9">
    <source>
        <dbReference type="Proteomes" id="UP000008370"/>
    </source>
</evidence>
<feature type="binding site" evidence="5">
    <location>
        <position position="202"/>
    </location>
    <ligand>
        <name>substrate</name>
    </ligand>
</feature>
<keyword evidence="4 5" id="KW-0378">Hydrolase</keyword>
<evidence type="ECO:0000256" key="2">
    <source>
        <dbReference type="ARBA" id="ARBA00022670"/>
    </source>
</evidence>
<dbReference type="Proteomes" id="UP000008370">
    <property type="component" value="Unassembled WGS sequence"/>
</dbReference>
<protein>
    <recommendedName>
        <fullName evidence="6">Methionine aminopeptidase</fullName>
        <ecNumber evidence="6">3.4.11.18</ecNumber>
    </recommendedName>
</protein>
<organism evidence="8 9">
    <name type="scientific">Phanerochaete carnosa (strain HHB-10118-sp)</name>
    <name type="common">White-rot fungus</name>
    <name type="synonym">Peniophora carnosa</name>
    <dbReference type="NCBI Taxonomy" id="650164"/>
    <lineage>
        <taxon>Eukaryota</taxon>
        <taxon>Fungi</taxon>
        <taxon>Dikarya</taxon>
        <taxon>Basidiomycota</taxon>
        <taxon>Agaricomycotina</taxon>
        <taxon>Agaricomycetes</taxon>
        <taxon>Polyporales</taxon>
        <taxon>Phanerochaetaceae</taxon>
        <taxon>Phanerochaete</taxon>
    </lineage>
</organism>
<evidence type="ECO:0000256" key="3">
    <source>
        <dbReference type="ARBA" id="ARBA00022723"/>
    </source>
</evidence>
<evidence type="ECO:0000259" key="7">
    <source>
        <dbReference type="Pfam" id="PF00557"/>
    </source>
</evidence>
<evidence type="ECO:0000256" key="4">
    <source>
        <dbReference type="ARBA" id="ARBA00022801"/>
    </source>
</evidence>
<keyword evidence="2 5" id="KW-0645">Protease</keyword>
<feature type="binding site" evidence="5">
    <location>
        <position position="325"/>
    </location>
    <ligand>
        <name>a divalent metal cation</name>
        <dbReference type="ChEBI" id="CHEBI:60240"/>
        <label>2</label>
        <note>catalytic</note>
    </ligand>
</feature>
<dbReference type="HOGENOM" id="CLU_015857_1_1_1"/>
<name>K5WKH0_PHACS</name>
<comment type="catalytic activity">
    <reaction evidence="5 6">
        <text>Release of N-terminal amino acids, preferentially methionine, from peptides and arylamides.</text>
        <dbReference type="EC" id="3.4.11.18"/>
    </reaction>
</comment>
<comment type="function">
    <text evidence="6">Cotranslationally removes the N-terminal methionine from nascent proteins. The N-terminal methionine is often cleaved when the second residue in the primary sequence is small and uncharged (Met-Ala-, Cys, Gly, Pro, Ser, Thr, or Val).</text>
</comment>
<dbReference type="RefSeq" id="XP_007392437.1">
    <property type="nucleotide sequence ID" value="XM_007392375.1"/>
</dbReference>
<dbReference type="GO" id="GO:0004239">
    <property type="term" value="F:initiator methionyl aminopeptidase activity"/>
    <property type="evidence" value="ECO:0007669"/>
    <property type="project" value="UniProtKB-UniRule"/>
</dbReference>
<dbReference type="GO" id="GO:0070006">
    <property type="term" value="F:metalloaminopeptidase activity"/>
    <property type="evidence" value="ECO:0007669"/>
    <property type="project" value="UniProtKB-UniRule"/>
</dbReference>
<dbReference type="Gene3D" id="3.90.230.10">
    <property type="entry name" value="Creatinase/methionine aminopeptidase superfamily"/>
    <property type="match status" value="1"/>
</dbReference>
<feature type="binding site" evidence="5">
    <location>
        <position position="357"/>
    </location>
    <ligand>
        <name>a divalent metal cation</name>
        <dbReference type="ChEBI" id="CHEBI:60240"/>
        <label>2</label>
        <note>catalytic</note>
    </ligand>
</feature>
<feature type="domain" description="Peptidase M24" evidence="7">
    <location>
        <begin position="137"/>
        <end position="364"/>
    </location>
</feature>
<gene>
    <name evidence="8" type="ORF">PHACADRAFT_192275</name>
</gene>
<dbReference type="GO" id="GO:0006508">
    <property type="term" value="P:proteolysis"/>
    <property type="evidence" value="ECO:0007669"/>
    <property type="project" value="UniProtKB-KW"/>
</dbReference>
<feature type="binding site" evidence="5">
    <location>
        <position position="300"/>
    </location>
    <ligand>
        <name>substrate</name>
    </ligand>
</feature>
<dbReference type="PRINTS" id="PR00599">
    <property type="entry name" value="MAPEPTIDASE"/>
</dbReference>
<dbReference type="InParanoid" id="K5WKH0"/>
<dbReference type="CDD" id="cd01086">
    <property type="entry name" value="MetAP1"/>
    <property type="match status" value="1"/>
</dbReference>
<dbReference type="GO" id="GO:0046872">
    <property type="term" value="F:metal ion binding"/>
    <property type="evidence" value="ECO:0007669"/>
    <property type="project" value="UniProtKB-UniRule"/>
</dbReference>
<dbReference type="InterPro" id="IPR001714">
    <property type="entry name" value="Pept_M24_MAP"/>
</dbReference>
<dbReference type="STRING" id="650164.K5WKH0"/>
<dbReference type="InterPro" id="IPR036005">
    <property type="entry name" value="Creatinase/aminopeptidase-like"/>
</dbReference>
<evidence type="ECO:0000256" key="6">
    <source>
        <dbReference type="RuleBase" id="RU003653"/>
    </source>
</evidence>
<comment type="similarity">
    <text evidence="5">Belongs to the peptidase M24A family. Methionine aminopeptidase type 1 subfamily.</text>
</comment>
<dbReference type="AlphaFoldDB" id="K5WKH0"/>
<dbReference type="EC" id="3.4.11.18" evidence="6"/>
<evidence type="ECO:0000313" key="8">
    <source>
        <dbReference type="EMBL" id="EKM59885.1"/>
    </source>
</evidence>
<keyword evidence="3 5" id="KW-0479">Metal-binding</keyword>
<accession>K5WKH0</accession>
<dbReference type="EMBL" id="JH930469">
    <property type="protein sequence ID" value="EKM59885.1"/>
    <property type="molecule type" value="Genomic_DNA"/>
</dbReference>
<evidence type="ECO:0000256" key="5">
    <source>
        <dbReference type="HAMAP-Rule" id="MF_03174"/>
    </source>
</evidence>
<dbReference type="SUPFAM" id="SSF55920">
    <property type="entry name" value="Creatinase/aminopeptidase"/>
    <property type="match status" value="1"/>
</dbReference>
<evidence type="ECO:0000256" key="1">
    <source>
        <dbReference type="ARBA" id="ARBA00022438"/>
    </source>
</evidence>
<dbReference type="HAMAP" id="MF_01974">
    <property type="entry name" value="MetAP_1"/>
    <property type="match status" value="1"/>
</dbReference>
<dbReference type="PANTHER" id="PTHR43330:SF8">
    <property type="entry name" value="METHIONINE AMINOPEPTIDASE 1D, MITOCHONDRIAL"/>
    <property type="match status" value="1"/>
</dbReference>
<dbReference type="InterPro" id="IPR002467">
    <property type="entry name" value="Pept_M24A_MAP1"/>
</dbReference>
<feature type="binding site" evidence="5">
    <location>
        <position position="293"/>
    </location>
    <ligand>
        <name>a divalent metal cation</name>
        <dbReference type="ChEBI" id="CHEBI:60240"/>
        <label>2</label>
        <note>catalytic</note>
    </ligand>
</feature>
<comment type="cofactor">
    <cofactor evidence="5">
        <name>Co(2+)</name>
        <dbReference type="ChEBI" id="CHEBI:48828"/>
    </cofactor>
    <cofactor evidence="5">
        <name>Zn(2+)</name>
        <dbReference type="ChEBI" id="CHEBI:29105"/>
    </cofactor>
    <cofactor evidence="5">
        <name>Mn(2+)</name>
        <dbReference type="ChEBI" id="CHEBI:29035"/>
    </cofactor>
    <cofactor evidence="5">
        <name>Fe(2+)</name>
        <dbReference type="ChEBI" id="CHEBI:29033"/>
    </cofactor>
    <text evidence="5">Binds 2 divalent metal cations per subunit. Has a high-affinity and a low affinity metal-binding site. The true nature of the physiological cofactor is under debate. The enzyme is active with cobalt, zinc, manganese or divalent iron ions. Most likely, methionine aminopeptidases function as mononuclear Fe(2+)-metalloproteases under physiological conditions, and the catalytically relevant metal-binding site has been assigned to the histidine-containing high-affinity site.</text>
</comment>
<dbReference type="Pfam" id="PF00557">
    <property type="entry name" value="Peptidase_M24"/>
    <property type="match status" value="1"/>
</dbReference>
<feature type="binding site" evidence="5">
    <location>
        <position position="357"/>
    </location>
    <ligand>
        <name>a divalent metal cation</name>
        <dbReference type="ChEBI" id="CHEBI:60240"/>
        <label>1</label>
    </ligand>
</feature>
<dbReference type="OrthoDB" id="3209743at2759"/>